<evidence type="ECO:0000256" key="1">
    <source>
        <dbReference type="ARBA" id="ARBA00023015"/>
    </source>
</evidence>
<dbReference type="InterPro" id="IPR036388">
    <property type="entry name" value="WH-like_DNA-bd_sf"/>
</dbReference>
<dbReference type="SUPFAM" id="SSF46785">
    <property type="entry name" value="Winged helix' DNA-binding domain"/>
    <property type="match status" value="1"/>
</dbReference>
<dbReference type="PATRIC" id="fig|933944.5.peg.3093"/>
<proteinExistence type="predicted"/>
<keyword evidence="1" id="KW-0805">Transcription regulation</keyword>
<evidence type="ECO:0000259" key="4">
    <source>
        <dbReference type="PROSITE" id="PS51118"/>
    </source>
</evidence>
<dbReference type="Proteomes" id="UP000176087">
    <property type="component" value="Unassembled WGS sequence"/>
</dbReference>
<dbReference type="RefSeq" id="WP_070012098.1">
    <property type="nucleotide sequence ID" value="NZ_LJGS01000041.1"/>
</dbReference>
<keyword evidence="2" id="KW-0238">DNA-binding</keyword>
<dbReference type="GO" id="GO:0003677">
    <property type="term" value="F:DNA binding"/>
    <property type="evidence" value="ECO:0007669"/>
    <property type="project" value="UniProtKB-KW"/>
</dbReference>
<comment type="caution">
    <text evidence="5">The sequence shown here is derived from an EMBL/GenBank/DDBJ whole genome shotgun (WGS) entry which is preliminary data.</text>
</comment>
<dbReference type="Gene3D" id="1.10.10.10">
    <property type="entry name" value="Winged helix-like DNA-binding domain superfamily/Winged helix DNA-binding domain"/>
    <property type="match status" value="1"/>
</dbReference>
<dbReference type="PANTHER" id="PTHR33204:SF29">
    <property type="entry name" value="TRANSCRIPTIONAL REGULATOR"/>
    <property type="match status" value="1"/>
</dbReference>
<sequence>MRRARERVEEMADYCNTEVFLSIVGGKWKLLILMYLLQGTKRFGELRRALSTITHRMLTRQLRELEDDGLIRRTSYPEVPPRVEYSLTATGQSLEPLIRQLDAWGHRYRGELHELAAQEEA</sequence>
<keyword evidence="3" id="KW-0804">Transcription</keyword>
<dbReference type="EMBL" id="LJGT01000040">
    <property type="protein sequence ID" value="OEU88652.1"/>
    <property type="molecule type" value="Genomic_DNA"/>
</dbReference>
<dbReference type="AlphaFoldDB" id="A0A1E7JLX7"/>
<accession>A0A1E7JLX7</accession>
<dbReference type="PROSITE" id="PS51118">
    <property type="entry name" value="HTH_HXLR"/>
    <property type="match status" value="1"/>
</dbReference>
<dbReference type="InterPro" id="IPR002577">
    <property type="entry name" value="HTH_HxlR"/>
</dbReference>
<protein>
    <recommendedName>
        <fullName evidence="4">HTH hxlR-type domain-containing protein</fullName>
    </recommendedName>
</protein>
<dbReference type="OrthoDB" id="370168at2"/>
<evidence type="ECO:0000313" key="6">
    <source>
        <dbReference type="Proteomes" id="UP000176087"/>
    </source>
</evidence>
<organism evidence="5 6">
    <name type="scientific">Streptomyces abyssalis</name>
    <dbReference type="NCBI Taxonomy" id="933944"/>
    <lineage>
        <taxon>Bacteria</taxon>
        <taxon>Bacillati</taxon>
        <taxon>Actinomycetota</taxon>
        <taxon>Actinomycetes</taxon>
        <taxon>Kitasatosporales</taxon>
        <taxon>Streptomycetaceae</taxon>
        <taxon>Streptomyces</taxon>
    </lineage>
</organism>
<dbReference type="Pfam" id="PF01638">
    <property type="entry name" value="HxlR"/>
    <property type="match status" value="1"/>
</dbReference>
<gene>
    <name evidence="5" type="ORF">AN215_18800</name>
</gene>
<evidence type="ECO:0000256" key="2">
    <source>
        <dbReference type="ARBA" id="ARBA00023125"/>
    </source>
</evidence>
<dbReference type="InterPro" id="IPR036390">
    <property type="entry name" value="WH_DNA-bd_sf"/>
</dbReference>
<reference evidence="5 6" key="1">
    <citation type="journal article" date="2016" name="Front. Microbiol.">
        <title>Comparative Genomics Analysis of Streptomyces Species Reveals Their Adaptation to the Marine Environment and Their Diversity at the Genomic Level.</title>
        <authorList>
            <person name="Tian X."/>
            <person name="Zhang Z."/>
            <person name="Yang T."/>
            <person name="Chen M."/>
            <person name="Li J."/>
            <person name="Chen F."/>
            <person name="Yang J."/>
            <person name="Li W."/>
            <person name="Zhang B."/>
            <person name="Zhang Z."/>
            <person name="Wu J."/>
            <person name="Zhang C."/>
            <person name="Long L."/>
            <person name="Xiao J."/>
        </authorList>
    </citation>
    <scope>NUCLEOTIDE SEQUENCE [LARGE SCALE GENOMIC DNA]</scope>
    <source>
        <strain evidence="5 6">SCSIO 10390</strain>
    </source>
</reference>
<feature type="domain" description="HTH hxlR-type" evidence="4">
    <location>
        <begin position="15"/>
        <end position="113"/>
    </location>
</feature>
<evidence type="ECO:0000313" key="5">
    <source>
        <dbReference type="EMBL" id="OEU88652.1"/>
    </source>
</evidence>
<dbReference type="PANTHER" id="PTHR33204">
    <property type="entry name" value="TRANSCRIPTIONAL REGULATOR, MARR FAMILY"/>
    <property type="match status" value="1"/>
</dbReference>
<name>A0A1E7JLX7_9ACTN</name>
<evidence type="ECO:0000256" key="3">
    <source>
        <dbReference type="ARBA" id="ARBA00023163"/>
    </source>
</evidence>
<keyword evidence="6" id="KW-1185">Reference proteome</keyword>